<dbReference type="AlphaFoldDB" id="A0A9W6EV90"/>
<evidence type="ECO:0000313" key="1">
    <source>
        <dbReference type="EMBL" id="GLB52641.1"/>
    </source>
</evidence>
<sequence>MVGIDFAIRENNVCDDNVWYEVFEGAINSEVVVFVNSRAVAHYDPCIIEDVSGFSCYNIGLSGTPLNLLKIRWDAYVNHNLPPKLLILDVDAIILGSGNKLFNKFEYLPYLNMPEYENVIGDIDSEFIYENTSLCINIEGMK</sequence>
<organism evidence="1 2">
    <name type="scientific">Neptunitalea chrysea</name>
    <dbReference type="NCBI Taxonomy" id="1647581"/>
    <lineage>
        <taxon>Bacteria</taxon>
        <taxon>Pseudomonadati</taxon>
        <taxon>Bacteroidota</taxon>
        <taxon>Flavobacteriia</taxon>
        <taxon>Flavobacteriales</taxon>
        <taxon>Flavobacteriaceae</taxon>
        <taxon>Neptunitalea</taxon>
    </lineage>
</organism>
<dbReference type="Proteomes" id="UP001143545">
    <property type="component" value="Unassembled WGS sequence"/>
</dbReference>
<dbReference type="RefSeq" id="WP_281754055.1">
    <property type="nucleotide sequence ID" value="NZ_BRVP01000010.1"/>
</dbReference>
<name>A0A9W6EV90_9FLAO</name>
<proteinExistence type="predicted"/>
<comment type="caution">
    <text evidence="1">The sequence shown here is derived from an EMBL/GenBank/DDBJ whole genome shotgun (WGS) entry which is preliminary data.</text>
</comment>
<dbReference type="EMBL" id="BRVP01000010">
    <property type="protein sequence ID" value="GLB52641.1"/>
    <property type="molecule type" value="Genomic_DNA"/>
</dbReference>
<keyword evidence="2" id="KW-1185">Reference proteome</keyword>
<accession>A0A9W6EV90</accession>
<evidence type="ECO:0000313" key="2">
    <source>
        <dbReference type="Proteomes" id="UP001143545"/>
    </source>
</evidence>
<protein>
    <submittedName>
        <fullName evidence="1">Uncharacterized protein</fullName>
    </submittedName>
</protein>
<reference evidence="1" key="1">
    <citation type="submission" date="2022-07" db="EMBL/GenBank/DDBJ databases">
        <title>Taxonomy of Novel Oxalotrophic and Methylotrophic Bacteria.</title>
        <authorList>
            <person name="Sahin N."/>
            <person name="Tani A."/>
        </authorList>
    </citation>
    <scope>NUCLEOTIDE SEQUENCE</scope>
    <source>
        <strain evidence="1">AM327</strain>
    </source>
</reference>
<gene>
    <name evidence="1" type="ORF">NBRC110019_16810</name>
</gene>